<name>A0AAD5U4B4_9FUNG</name>
<evidence type="ECO:0000313" key="1">
    <source>
        <dbReference type="EMBL" id="KAJ3224066.1"/>
    </source>
</evidence>
<comment type="caution">
    <text evidence="1">The sequence shown here is derived from an EMBL/GenBank/DDBJ whole genome shotgun (WGS) entry which is preliminary data.</text>
</comment>
<evidence type="ECO:0000313" key="2">
    <source>
        <dbReference type="Proteomes" id="UP001211065"/>
    </source>
</evidence>
<organism evidence="1 2">
    <name type="scientific">Clydaea vesicula</name>
    <dbReference type="NCBI Taxonomy" id="447962"/>
    <lineage>
        <taxon>Eukaryota</taxon>
        <taxon>Fungi</taxon>
        <taxon>Fungi incertae sedis</taxon>
        <taxon>Chytridiomycota</taxon>
        <taxon>Chytridiomycota incertae sedis</taxon>
        <taxon>Chytridiomycetes</taxon>
        <taxon>Lobulomycetales</taxon>
        <taxon>Lobulomycetaceae</taxon>
        <taxon>Clydaea</taxon>
    </lineage>
</organism>
<gene>
    <name evidence="1" type="ORF">HK099_000278</name>
</gene>
<dbReference type="AlphaFoldDB" id="A0AAD5U4B4"/>
<protein>
    <submittedName>
        <fullName evidence="1">Uncharacterized protein</fullName>
    </submittedName>
</protein>
<dbReference type="EMBL" id="JADGJW010000106">
    <property type="protein sequence ID" value="KAJ3224066.1"/>
    <property type="molecule type" value="Genomic_DNA"/>
</dbReference>
<keyword evidence="2" id="KW-1185">Reference proteome</keyword>
<sequence length="144" mass="16613">MFSTTFEGAESAIRDVMYEYAKLLYDETIKTGVDHRSAEQAYTLMTELFKTDQKIRVVPVTLRSGRATKKQITTRKPKSDHTWLPYDEHFVYTVDWHLSSGYPLKFVNDKYITHTVNDEGTVTPIEEADVPKIIMQGYKPSIIS</sequence>
<reference evidence="1" key="1">
    <citation type="submission" date="2020-05" db="EMBL/GenBank/DDBJ databases">
        <title>Phylogenomic resolution of chytrid fungi.</title>
        <authorList>
            <person name="Stajich J.E."/>
            <person name="Amses K."/>
            <person name="Simmons R."/>
            <person name="Seto K."/>
            <person name="Myers J."/>
            <person name="Bonds A."/>
            <person name="Quandt C.A."/>
            <person name="Barry K."/>
            <person name="Liu P."/>
            <person name="Grigoriev I."/>
            <person name="Longcore J.E."/>
            <person name="James T.Y."/>
        </authorList>
    </citation>
    <scope>NUCLEOTIDE SEQUENCE</scope>
    <source>
        <strain evidence="1">JEL0476</strain>
    </source>
</reference>
<accession>A0AAD5U4B4</accession>
<proteinExistence type="predicted"/>
<dbReference type="Proteomes" id="UP001211065">
    <property type="component" value="Unassembled WGS sequence"/>
</dbReference>